<dbReference type="EMBL" id="NRSD01000057">
    <property type="protein sequence ID" value="MBK1646953.1"/>
    <property type="molecule type" value="Genomic_DNA"/>
</dbReference>
<sequence length="30" mass="3699">MLDRATREVNHREILNAMFYLNKTGCPWRY</sequence>
<comment type="caution">
    <text evidence="1">The sequence shown here is derived from an EMBL/GenBank/DDBJ whole genome shotgun (WGS) entry which is preliminary data.</text>
</comment>
<dbReference type="AlphaFoldDB" id="A0A9X1BBM2"/>
<keyword evidence="2" id="KW-1185">Reference proteome</keyword>
<evidence type="ECO:0000313" key="1">
    <source>
        <dbReference type="EMBL" id="MBK1646953.1"/>
    </source>
</evidence>
<proteinExistence type="predicted"/>
<evidence type="ECO:0000313" key="2">
    <source>
        <dbReference type="Proteomes" id="UP001138802"/>
    </source>
</evidence>
<organism evidence="1 2">
    <name type="scientific">Thiocapsa imhoffii</name>
    <dbReference type="NCBI Taxonomy" id="382777"/>
    <lineage>
        <taxon>Bacteria</taxon>
        <taxon>Pseudomonadati</taxon>
        <taxon>Pseudomonadota</taxon>
        <taxon>Gammaproteobacteria</taxon>
        <taxon>Chromatiales</taxon>
        <taxon>Chromatiaceae</taxon>
        <taxon>Thiocapsa</taxon>
    </lineage>
</organism>
<reference evidence="1 2" key="1">
    <citation type="journal article" date="2020" name="Microorganisms">
        <title>Osmotic Adaptation and Compatible Solute Biosynthesis of Phototrophic Bacteria as Revealed from Genome Analyses.</title>
        <authorList>
            <person name="Imhoff J.F."/>
            <person name="Rahn T."/>
            <person name="Kunzel S."/>
            <person name="Keller A."/>
            <person name="Neulinger S.C."/>
        </authorList>
    </citation>
    <scope>NUCLEOTIDE SEQUENCE [LARGE SCALE GENOMIC DNA]</scope>
    <source>
        <strain evidence="1 2">DSM 21303</strain>
    </source>
</reference>
<name>A0A9X1BBM2_9GAMM</name>
<protein>
    <submittedName>
        <fullName evidence="1">Uncharacterized protein</fullName>
    </submittedName>
</protein>
<accession>A0A9X1BBM2</accession>
<dbReference type="Proteomes" id="UP001138802">
    <property type="component" value="Unassembled WGS sequence"/>
</dbReference>
<gene>
    <name evidence="1" type="ORF">CKO25_20500</name>
</gene>